<dbReference type="AlphaFoldDB" id="A0AAE4AP40"/>
<evidence type="ECO:0000313" key="2">
    <source>
        <dbReference type="EMBL" id="MDQ0290904.1"/>
    </source>
</evidence>
<evidence type="ECO:0000256" key="1">
    <source>
        <dbReference type="SAM" id="MobiDB-lite"/>
    </source>
</evidence>
<keyword evidence="3" id="KW-1185">Reference proteome</keyword>
<feature type="compositionally biased region" description="Basic and acidic residues" evidence="1">
    <location>
        <begin position="96"/>
        <end position="110"/>
    </location>
</feature>
<proteinExistence type="predicted"/>
<name>A0AAE4AP40_9BACT</name>
<gene>
    <name evidence="2" type="ORF">J3R75_003011</name>
</gene>
<comment type="caution">
    <text evidence="2">The sequence shown here is derived from an EMBL/GenBank/DDBJ whole genome shotgun (WGS) entry which is preliminary data.</text>
</comment>
<reference evidence="2" key="1">
    <citation type="submission" date="2023-07" db="EMBL/GenBank/DDBJ databases">
        <title>Genomic Encyclopedia of Type Strains, Phase IV (KMG-IV): sequencing the most valuable type-strain genomes for metagenomic binning, comparative biology and taxonomic classification.</title>
        <authorList>
            <person name="Goeker M."/>
        </authorList>
    </citation>
    <scope>NUCLEOTIDE SEQUENCE</scope>
    <source>
        <strain evidence="2">DSM 24202</strain>
    </source>
</reference>
<feature type="region of interest" description="Disordered" evidence="1">
    <location>
        <begin position="90"/>
        <end position="110"/>
    </location>
</feature>
<dbReference type="EMBL" id="JAUSVL010000001">
    <property type="protein sequence ID" value="MDQ0290904.1"/>
    <property type="molecule type" value="Genomic_DNA"/>
</dbReference>
<evidence type="ECO:0000313" key="3">
    <source>
        <dbReference type="Proteomes" id="UP001238163"/>
    </source>
</evidence>
<feature type="region of interest" description="Disordered" evidence="1">
    <location>
        <begin position="23"/>
        <end position="69"/>
    </location>
</feature>
<organism evidence="2 3">
    <name type="scientific">Oligosphaera ethanolica</name>
    <dbReference type="NCBI Taxonomy" id="760260"/>
    <lineage>
        <taxon>Bacteria</taxon>
        <taxon>Pseudomonadati</taxon>
        <taxon>Lentisphaerota</taxon>
        <taxon>Oligosphaeria</taxon>
        <taxon>Oligosphaerales</taxon>
        <taxon>Oligosphaeraceae</taxon>
        <taxon>Oligosphaera</taxon>
    </lineage>
</organism>
<feature type="compositionally biased region" description="Low complexity" evidence="1">
    <location>
        <begin position="34"/>
        <end position="63"/>
    </location>
</feature>
<accession>A0AAE4AP40</accession>
<protein>
    <submittedName>
        <fullName evidence="2">Uncharacterized protein YcfL</fullName>
    </submittedName>
</protein>
<sequence>MKALIVILLIVLGIIAYVLVGGDSSKKGRKRPAPEQTTVTAPAQPAVQAPQPQAEQTQSQPSTGSTVSSEISGVINYGIGATQIQAKKSMTSKIKNISEKQNRDLDNELR</sequence>
<dbReference type="Proteomes" id="UP001238163">
    <property type="component" value="Unassembled WGS sequence"/>
</dbReference>
<dbReference type="RefSeq" id="WP_307262940.1">
    <property type="nucleotide sequence ID" value="NZ_JAUSVL010000001.1"/>
</dbReference>